<dbReference type="PANTHER" id="PTHR12786:SF1">
    <property type="entry name" value="SPLICING REGULATOR SDE2"/>
    <property type="match status" value="1"/>
</dbReference>
<dbReference type="GO" id="GO:0008380">
    <property type="term" value="P:RNA splicing"/>
    <property type="evidence" value="ECO:0007669"/>
    <property type="project" value="UniProtKB-KW"/>
</dbReference>
<comment type="caution">
    <text evidence="11">The sequence shown here is derived from an EMBL/GenBank/DDBJ whole genome shotgun (WGS) entry which is preliminary data.</text>
</comment>
<evidence type="ECO:0000256" key="6">
    <source>
        <dbReference type="ARBA" id="ARBA00023187"/>
    </source>
</evidence>
<reference evidence="11" key="2">
    <citation type="submission" date="2023-06" db="EMBL/GenBank/DDBJ databases">
        <authorList>
            <person name="Ma L."/>
            <person name="Liu K.-W."/>
            <person name="Li Z."/>
            <person name="Hsiao Y.-Y."/>
            <person name="Qi Y."/>
            <person name="Fu T."/>
            <person name="Tang G."/>
            <person name="Zhang D."/>
            <person name="Sun W.-H."/>
            <person name="Liu D.-K."/>
            <person name="Li Y."/>
            <person name="Chen G.-Z."/>
            <person name="Liu X.-D."/>
            <person name="Liao X.-Y."/>
            <person name="Jiang Y.-T."/>
            <person name="Yu X."/>
            <person name="Hao Y."/>
            <person name="Huang J."/>
            <person name="Zhao X.-W."/>
            <person name="Ke S."/>
            <person name="Chen Y.-Y."/>
            <person name="Wu W.-L."/>
            <person name="Hsu J.-L."/>
            <person name="Lin Y.-F."/>
            <person name="Huang M.-D."/>
            <person name="Li C.-Y."/>
            <person name="Huang L."/>
            <person name="Wang Z.-W."/>
            <person name="Zhao X."/>
            <person name="Zhong W.-Y."/>
            <person name="Peng D.-H."/>
            <person name="Ahmad S."/>
            <person name="Lan S."/>
            <person name="Zhang J.-S."/>
            <person name="Tsai W.-C."/>
            <person name="Van De Peer Y."/>
            <person name="Liu Z.-J."/>
        </authorList>
    </citation>
    <scope>NUCLEOTIDE SEQUENCE</scope>
    <source>
        <strain evidence="11">CP</strain>
        <tissue evidence="11">Leaves</tissue>
    </source>
</reference>
<evidence type="ECO:0000313" key="12">
    <source>
        <dbReference type="Proteomes" id="UP001180020"/>
    </source>
</evidence>
<keyword evidence="12" id="KW-1185">Reference proteome</keyword>
<evidence type="ECO:0000256" key="9">
    <source>
        <dbReference type="SAM" id="Coils"/>
    </source>
</evidence>
<keyword evidence="5" id="KW-0507">mRNA processing</keyword>
<evidence type="ECO:0000256" key="1">
    <source>
        <dbReference type="ARBA" id="ARBA00004123"/>
    </source>
</evidence>
<keyword evidence="9" id="KW-0175">Coiled coil</keyword>
<evidence type="ECO:0000256" key="2">
    <source>
        <dbReference type="ARBA" id="ARBA00004496"/>
    </source>
</evidence>
<gene>
    <name evidence="11" type="ORF">QJS10_CPB20g01048</name>
</gene>
<keyword evidence="6" id="KW-0508">mRNA splicing</keyword>
<evidence type="ECO:0000256" key="3">
    <source>
        <dbReference type="ARBA" id="ARBA00008726"/>
    </source>
</evidence>
<comment type="similarity">
    <text evidence="3">Belongs to the SDE2 family.</text>
</comment>
<dbReference type="InterPro" id="IPR053822">
    <property type="entry name" value="SDE2-like_dom"/>
</dbReference>
<evidence type="ECO:0000313" key="11">
    <source>
        <dbReference type="EMBL" id="KAK1286512.1"/>
    </source>
</evidence>
<protein>
    <recommendedName>
        <fullName evidence="10">SDE2-like domain-containing protein</fullName>
    </recommendedName>
</protein>
<evidence type="ECO:0000256" key="5">
    <source>
        <dbReference type="ARBA" id="ARBA00022664"/>
    </source>
</evidence>
<dbReference type="Proteomes" id="UP001180020">
    <property type="component" value="Unassembled WGS sequence"/>
</dbReference>
<reference evidence="11" key="1">
    <citation type="journal article" date="2023" name="Nat. Commun.">
        <title>Diploid and tetraploid genomes of Acorus and the evolution of monocots.</title>
        <authorList>
            <person name="Ma L."/>
            <person name="Liu K.W."/>
            <person name="Li Z."/>
            <person name="Hsiao Y.Y."/>
            <person name="Qi Y."/>
            <person name="Fu T."/>
            <person name="Tang G.D."/>
            <person name="Zhang D."/>
            <person name="Sun W.H."/>
            <person name="Liu D.K."/>
            <person name="Li Y."/>
            <person name="Chen G.Z."/>
            <person name="Liu X.D."/>
            <person name="Liao X.Y."/>
            <person name="Jiang Y.T."/>
            <person name="Yu X."/>
            <person name="Hao Y."/>
            <person name="Huang J."/>
            <person name="Zhao X.W."/>
            <person name="Ke S."/>
            <person name="Chen Y.Y."/>
            <person name="Wu W.L."/>
            <person name="Hsu J.L."/>
            <person name="Lin Y.F."/>
            <person name="Huang M.D."/>
            <person name="Li C.Y."/>
            <person name="Huang L."/>
            <person name="Wang Z.W."/>
            <person name="Zhao X."/>
            <person name="Zhong W.Y."/>
            <person name="Peng D.H."/>
            <person name="Ahmad S."/>
            <person name="Lan S."/>
            <person name="Zhang J.S."/>
            <person name="Tsai W.C."/>
            <person name="Van de Peer Y."/>
            <person name="Liu Z.J."/>
        </authorList>
    </citation>
    <scope>NUCLEOTIDE SEQUENCE</scope>
    <source>
        <strain evidence="11">CP</strain>
    </source>
</reference>
<dbReference type="GO" id="GO:0006397">
    <property type="term" value="P:mRNA processing"/>
    <property type="evidence" value="ECO:0007669"/>
    <property type="project" value="UniProtKB-KW"/>
</dbReference>
<keyword evidence="8" id="KW-0131">Cell cycle</keyword>
<organism evidence="11 12">
    <name type="scientific">Acorus calamus</name>
    <name type="common">Sweet flag</name>
    <dbReference type="NCBI Taxonomy" id="4465"/>
    <lineage>
        <taxon>Eukaryota</taxon>
        <taxon>Viridiplantae</taxon>
        <taxon>Streptophyta</taxon>
        <taxon>Embryophyta</taxon>
        <taxon>Tracheophyta</taxon>
        <taxon>Spermatophyta</taxon>
        <taxon>Magnoliopsida</taxon>
        <taxon>Liliopsida</taxon>
        <taxon>Acoraceae</taxon>
        <taxon>Acorus</taxon>
    </lineage>
</organism>
<proteinExistence type="inferred from homology"/>
<feature type="domain" description="SDE2-like" evidence="10">
    <location>
        <begin position="28"/>
        <end position="112"/>
    </location>
</feature>
<sequence>MEAIRILRRVKRRFEHSERPLVKHLGGGKTNNFDACRDMNGRRIHHVNAEKRLEEWSVEAEERKLERIAEALLKKKAKEVRKGAVKGPTEKYVEKYREESERCAGEVEEAVRESFRLYEEQKRKALPI</sequence>
<keyword evidence="4" id="KW-0963">Cytoplasm</keyword>
<accession>A0AAV9CCS5</accession>
<evidence type="ECO:0000256" key="4">
    <source>
        <dbReference type="ARBA" id="ARBA00022490"/>
    </source>
</evidence>
<dbReference type="EMBL" id="JAUJYO010000020">
    <property type="protein sequence ID" value="KAK1286512.1"/>
    <property type="molecule type" value="Genomic_DNA"/>
</dbReference>
<evidence type="ECO:0000259" key="10">
    <source>
        <dbReference type="Pfam" id="PF22782"/>
    </source>
</evidence>
<comment type="subcellular location">
    <subcellularLocation>
        <location evidence="2">Cytoplasm</location>
    </subcellularLocation>
    <subcellularLocation>
        <location evidence="1">Nucleus</location>
    </subcellularLocation>
</comment>
<evidence type="ECO:0000256" key="8">
    <source>
        <dbReference type="ARBA" id="ARBA00023306"/>
    </source>
</evidence>
<dbReference type="AlphaFoldDB" id="A0AAV9CCS5"/>
<dbReference type="GO" id="GO:0005737">
    <property type="term" value="C:cytoplasm"/>
    <property type="evidence" value="ECO:0007669"/>
    <property type="project" value="UniProtKB-SubCell"/>
</dbReference>
<name>A0AAV9CCS5_ACOCL</name>
<evidence type="ECO:0000256" key="7">
    <source>
        <dbReference type="ARBA" id="ARBA00023242"/>
    </source>
</evidence>
<keyword evidence="7" id="KW-0539">Nucleus</keyword>
<dbReference type="Pfam" id="PF22782">
    <property type="entry name" value="SDE2"/>
    <property type="match status" value="1"/>
</dbReference>
<feature type="coiled-coil region" evidence="9">
    <location>
        <begin position="58"/>
        <end position="113"/>
    </location>
</feature>
<dbReference type="PANTHER" id="PTHR12786">
    <property type="entry name" value="SPLICING FACTOR SF3A-RELATED"/>
    <property type="match status" value="1"/>
</dbReference>
<dbReference type="InterPro" id="IPR051421">
    <property type="entry name" value="RNA_Proc_DNA_Dmg_Regulator"/>
</dbReference>
<dbReference type="GO" id="GO:0005634">
    <property type="term" value="C:nucleus"/>
    <property type="evidence" value="ECO:0007669"/>
    <property type="project" value="UniProtKB-SubCell"/>
</dbReference>